<dbReference type="OrthoDB" id="9812221at2"/>
<dbReference type="Gene3D" id="1.20.1720.10">
    <property type="entry name" value="Multidrug resistance protein D"/>
    <property type="match status" value="1"/>
</dbReference>
<feature type="transmembrane region" description="Helical" evidence="8">
    <location>
        <begin position="115"/>
        <end position="136"/>
    </location>
</feature>
<protein>
    <submittedName>
        <fullName evidence="10">DHA2 family efflux MFS transporter permease subunit</fullName>
    </submittedName>
</protein>
<dbReference type="NCBIfam" id="TIGR00711">
    <property type="entry name" value="efflux_EmrB"/>
    <property type="match status" value="1"/>
</dbReference>
<feature type="transmembrane region" description="Helical" evidence="8">
    <location>
        <begin position="448"/>
        <end position="466"/>
    </location>
</feature>
<name>A0A4R5BJQ4_9ACTN</name>
<evidence type="ECO:0000256" key="4">
    <source>
        <dbReference type="ARBA" id="ARBA00022475"/>
    </source>
</evidence>
<feature type="transmembrane region" description="Helical" evidence="8">
    <location>
        <begin position="281"/>
        <end position="305"/>
    </location>
</feature>
<keyword evidence="5 8" id="KW-0812">Transmembrane</keyword>
<comment type="caution">
    <text evidence="10">The sequence shown here is derived from an EMBL/GenBank/DDBJ whole genome shotgun (WGS) entry which is preliminary data.</text>
</comment>
<feature type="transmembrane region" description="Helical" evidence="8">
    <location>
        <begin position="148"/>
        <end position="170"/>
    </location>
</feature>
<keyword evidence="3" id="KW-0813">Transport</keyword>
<dbReference type="InterPro" id="IPR036259">
    <property type="entry name" value="MFS_trans_sf"/>
</dbReference>
<keyword evidence="11" id="KW-1185">Reference proteome</keyword>
<keyword evidence="6 8" id="KW-1133">Transmembrane helix</keyword>
<feature type="transmembrane region" description="Helical" evidence="8">
    <location>
        <begin position="176"/>
        <end position="199"/>
    </location>
</feature>
<evidence type="ECO:0000256" key="5">
    <source>
        <dbReference type="ARBA" id="ARBA00022692"/>
    </source>
</evidence>
<dbReference type="GO" id="GO:0022857">
    <property type="term" value="F:transmembrane transporter activity"/>
    <property type="evidence" value="ECO:0007669"/>
    <property type="project" value="InterPro"/>
</dbReference>
<dbReference type="PANTHER" id="PTHR42718:SF9">
    <property type="entry name" value="MAJOR FACILITATOR SUPERFAMILY MULTIDRUG TRANSPORTER MFSC"/>
    <property type="match status" value="1"/>
</dbReference>
<reference evidence="10 11" key="1">
    <citation type="submission" date="2019-03" db="EMBL/GenBank/DDBJ databases">
        <title>Draft genome sequences of novel Actinobacteria.</title>
        <authorList>
            <person name="Sahin N."/>
            <person name="Ay H."/>
            <person name="Saygin H."/>
        </authorList>
    </citation>
    <scope>NUCLEOTIDE SEQUENCE [LARGE SCALE GENOMIC DNA]</scope>
    <source>
        <strain evidence="10 11">H3C3</strain>
    </source>
</reference>
<dbReference type="InterPro" id="IPR004638">
    <property type="entry name" value="EmrB-like"/>
</dbReference>
<gene>
    <name evidence="10" type="ORF">E1298_20380</name>
</gene>
<feature type="transmembrane region" description="Helical" evidence="8">
    <location>
        <begin position="26"/>
        <end position="50"/>
    </location>
</feature>
<comment type="subcellular location">
    <subcellularLocation>
        <location evidence="1">Cell membrane</location>
        <topology evidence="1">Multi-pass membrane protein</topology>
    </subcellularLocation>
</comment>
<dbReference type="InterPro" id="IPR020846">
    <property type="entry name" value="MFS_dom"/>
</dbReference>
<dbReference type="InterPro" id="IPR011701">
    <property type="entry name" value="MFS"/>
</dbReference>
<comment type="similarity">
    <text evidence="2">Belongs to the major facilitator superfamily. EmrB family.</text>
</comment>
<dbReference type="AlphaFoldDB" id="A0A4R5BJQ4"/>
<proteinExistence type="inferred from homology"/>
<evidence type="ECO:0000256" key="6">
    <source>
        <dbReference type="ARBA" id="ARBA00022989"/>
    </source>
</evidence>
<organism evidence="10 11">
    <name type="scientific">Actinomadura rubrisoli</name>
    <dbReference type="NCBI Taxonomy" id="2530368"/>
    <lineage>
        <taxon>Bacteria</taxon>
        <taxon>Bacillati</taxon>
        <taxon>Actinomycetota</taxon>
        <taxon>Actinomycetes</taxon>
        <taxon>Streptosporangiales</taxon>
        <taxon>Thermomonosporaceae</taxon>
        <taxon>Actinomadura</taxon>
    </lineage>
</organism>
<dbReference type="EMBL" id="SMKU01000105">
    <property type="protein sequence ID" value="TDD84084.1"/>
    <property type="molecule type" value="Genomic_DNA"/>
</dbReference>
<evidence type="ECO:0000256" key="3">
    <source>
        <dbReference type="ARBA" id="ARBA00022448"/>
    </source>
</evidence>
<evidence type="ECO:0000256" key="1">
    <source>
        <dbReference type="ARBA" id="ARBA00004651"/>
    </source>
</evidence>
<dbReference type="CDD" id="cd17503">
    <property type="entry name" value="MFS_LmrB_MDR_like"/>
    <property type="match status" value="1"/>
</dbReference>
<accession>A0A4R5BJQ4</accession>
<evidence type="ECO:0000313" key="11">
    <source>
        <dbReference type="Proteomes" id="UP000294513"/>
    </source>
</evidence>
<dbReference type="Pfam" id="PF07690">
    <property type="entry name" value="MFS_1"/>
    <property type="match status" value="1"/>
</dbReference>
<keyword evidence="7 8" id="KW-0472">Membrane</keyword>
<dbReference type="Gene3D" id="1.20.1250.20">
    <property type="entry name" value="MFS general substrate transporter like domains"/>
    <property type="match status" value="1"/>
</dbReference>
<evidence type="ECO:0000313" key="10">
    <source>
        <dbReference type="EMBL" id="TDD84084.1"/>
    </source>
</evidence>
<dbReference type="GO" id="GO:0005886">
    <property type="term" value="C:plasma membrane"/>
    <property type="evidence" value="ECO:0007669"/>
    <property type="project" value="UniProtKB-SubCell"/>
</dbReference>
<feature type="transmembrane region" description="Helical" evidence="8">
    <location>
        <begin position="347"/>
        <end position="366"/>
    </location>
</feature>
<feature type="transmembrane region" description="Helical" evidence="8">
    <location>
        <begin position="372"/>
        <end position="397"/>
    </location>
</feature>
<feature type="transmembrane region" description="Helical" evidence="8">
    <location>
        <begin position="62"/>
        <end position="82"/>
    </location>
</feature>
<feature type="transmembrane region" description="Helical" evidence="8">
    <location>
        <begin position="211"/>
        <end position="230"/>
    </location>
</feature>
<dbReference type="Proteomes" id="UP000294513">
    <property type="component" value="Unassembled WGS sequence"/>
</dbReference>
<feature type="transmembrane region" description="Helical" evidence="8">
    <location>
        <begin position="89"/>
        <end position="109"/>
    </location>
</feature>
<dbReference type="SUPFAM" id="SSF103473">
    <property type="entry name" value="MFS general substrate transporter"/>
    <property type="match status" value="1"/>
</dbReference>
<dbReference type="PANTHER" id="PTHR42718">
    <property type="entry name" value="MAJOR FACILITATOR SUPERFAMILY MULTIDRUG TRANSPORTER MFSC"/>
    <property type="match status" value="1"/>
</dbReference>
<evidence type="ECO:0000256" key="2">
    <source>
        <dbReference type="ARBA" id="ARBA00008537"/>
    </source>
</evidence>
<keyword evidence="4" id="KW-1003">Cell membrane</keyword>
<feature type="domain" description="Major facilitator superfamily (MFS) profile" evidence="9">
    <location>
        <begin position="24"/>
        <end position="471"/>
    </location>
</feature>
<feature type="transmembrane region" description="Helical" evidence="8">
    <location>
        <begin position="317"/>
        <end position="335"/>
    </location>
</feature>
<feature type="transmembrane region" description="Helical" evidence="8">
    <location>
        <begin position="418"/>
        <end position="436"/>
    </location>
</feature>
<evidence type="ECO:0000256" key="8">
    <source>
        <dbReference type="SAM" id="Phobius"/>
    </source>
</evidence>
<dbReference type="RefSeq" id="WP_131895567.1">
    <property type="nucleotide sequence ID" value="NZ_SMKU01000105.1"/>
</dbReference>
<evidence type="ECO:0000256" key="7">
    <source>
        <dbReference type="ARBA" id="ARBA00023136"/>
    </source>
</evidence>
<sequence>MTAPACAPGAARPAERLDPALLKMSFVLVLGPILALLDTTIVTVGLDAVARDFHSPLSTLQWVSAGYLLSISMVMPLAGWASDRFGARAMWMTSVALFVAGSALCGLAWSAGSLILFRVLQGIGGGLIQPIGQSIVVRAAGPARLGRIFGITVLPLTFAPVLGPVAGGLIVERFDWRWMFLVNVPLGLVTLLLAARYIPSDGERKAEGNRLDVLGLALLSPGLAAVVYGFSEVGDAGGFGSSHVVLALTAGTVLLPAYGAHALRRRDRALIDLRLFARRGFAVATANSFLQGAALYSSMLLLPLYYQQVEHASALEAGLLLAPQALGTAVATFFAGRLADRMAARPLILTGIVLTLAGTVAFTQLGSDPAGWLLVLSLVVRGAGLGVVMAPGMATVYASVQPHETARAAGAVNTLNRVGGSLGTAILVVVLQRSLGHHADAAAAYGETFWWAVGLSALTLVPALFYPSRKEHS</sequence>
<evidence type="ECO:0000259" key="9">
    <source>
        <dbReference type="PROSITE" id="PS50850"/>
    </source>
</evidence>
<feature type="transmembrane region" description="Helical" evidence="8">
    <location>
        <begin position="242"/>
        <end position="260"/>
    </location>
</feature>
<dbReference type="PROSITE" id="PS50850">
    <property type="entry name" value="MFS"/>
    <property type="match status" value="1"/>
</dbReference>